<keyword evidence="20" id="KW-1185">Reference proteome</keyword>
<comment type="pathway">
    <text evidence="4 16">Amino-acid biosynthesis; L-threonine biosynthesis; L-threonine from L-aspartate: step 1/5.</text>
</comment>
<keyword evidence="9 15" id="KW-0418">Kinase</keyword>
<dbReference type="InterPro" id="IPR018042">
    <property type="entry name" value="Aspartate_kinase_CS"/>
</dbReference>
<comment type="function">
    <text evidence="1">Catalyzes the phosphorylation of the beta-carboxyl group of aspartic acid with ATP to yield 4-phospho-L-aspartate, which is involved in the branched biosynthetic pathway leading to the biosynthesis of amino acids threonine, isoleucine and methionine.</text>
</comment>
<organism evidence="19 20">
    <name type="scientific">Serpentinicella alkaliphila</name>
    <dbReference type="NCBI Taxonomy" id="1734049"/>
    <lineage>
        <taxon>Bacteria</taxon>
        <taxon>Bacillati</taxon>
        <taxon>Bacillota</taxon>
        <taxon>Clostridia</taxon>
        <taxon>Peptostreptococcales</taxon>
        <taxon>Natronincolaceae</taxon>
        <taxon>Serpentinicella</taxon>
    </lineage>
</organism>
<dbReference type="InterPro" id="IPR045865">
    <property type="entry name" value="ACT-like_dom_sf"/>
</dbReference>
<accession>A0A4R2TLU5</accession>
<evidence type="ECO:0000256" key="15">
    <source>
        <dbReference type="RuleBase" id="RU003448"/>
    </source>
</evidence>
<dbReference type="Pfam" id="PF00696">
    <property type="entry name" value="AA_kinase"/>
    <property type="match status" value="1"/>
</dbReference>
<feature type="domain" description="CASTOR ACT" evidence="18">
    <location>
        <begin position="337"/>
        <end position="398"/>
    </location>
</feature>
<feature type="binding site" evidence="14">
    <location>
        <position position="79"/>
    </location>
    <ligand>
        <name>substrate</name>
    </ligand>
</feature>
<comment type="pathway">
    <text evidence="3 16">Amino-acid biosynthesis; L-methionine biosynthesis via de novo pathway; L-homoserine from L-aspartate: step 1/3.</text>
</comment>
<dbReference type="InterPro" id="IPR036393">
    <property type="entry name" value="AceGlu_kinase-like_sf"/>
</dbReference>
<evidence type="ECO:0000256" key="4">
    <source>
        <dbReference type="ARBA" id="ARBA00005139"/>
    </source>
</evidence>
<name>A0A4R2TLU5_9FIRM</name>
<evidence type="ECO:0000256" key="3">
    <source>
        <dbReference type="ARBA" id="ARBA00004986"/>
    </source>
</evidence>
<dbReference type="GO" id="GO:0005524">
    <property type="term" value="F:ATP binding"/>
    <property type="evidence" value="ECO:0007669"/>
    <property type="project" value="UniProtKB-KW"/>
</dbReference>
<dbReference type="InterPro" id="IPR001341">
    <property type="entry name" value="Asp_kinase"/>
</dbReference>
<dbReference type="GO" id="GO:0009090">
    <property type="term" value="P:homoserine biosynthetic process"/>
    <property type="evidence" value="ECO:0007669"/>
    <property type="project" value="TreeGrafter"/>
</dbReference>
<dbReference type="PANTHER" id="PTHR21499:SF3">
    <property type="entry name" value="ASPARTOKINASE"/>
    <property type="match status" value="1"/>
</dbReference>
<dbReference type="UniPathway" id="UPA00034">
    <property type="reaction ID" value="UER00015"/>
</dbReference>
<evidence type="ECO:0000256" key="2">
    <source>
        <dbReference type="ARBA" id="ARBA00004766"/>
    </source>
</evidence>
<keyword evidence="12" id="KW-0457">Lysine biosynthesis</keyword>
<feature type="binding site" evidence="14">
    <location>
        <begin position="7"/>
        <end position="10"/>
    </location>
    <ligand>
        <name>ATP</name>
        <dbReference type="ChEBI" id="CHEBI:30616"/>
    </ligand>
</feature>
<dbReference type="EMBL" id="SLYC01000009">
    <property type="protein sequence ID" value="TCQ03452.1"/>
    <property type="molecule type" value="Genomic_DNA"/>
</dbReference>
<keyword evidence="6 16" id="KW-0028">Amino-acid biosynthesis</keyword>
<evidence type="ECO:0000259" key="17">
    <source>
        <dbReference type="Pfam" id="PF00696"/>
    </source>
</evidence>
<dbReference type="UniPathway" id="UPA00050">
    <property type="reaction ID" value="UER00461"/>
</dbReference>
<dbReference type="PIRSF" id="PIRSF000726">
    <property type="entry name" value="Asp_kin"/>
    <property type="match status" value="1"/>
</dbReference>
<dbReference type="InterPro" id="IPR001048">
    <property type="entry name" value="Asp/Glu/Uridylate_kinase"/>
</dbReference>
<evidence type="ECO:0000256" key="9">
    <source>
        <dbReference type="ARBA" id="ARBA00022777"/>
    </source>
</evidence>
<comment type="similarity">
    <text evidence="5 15">Belongs to the aspartokinase family.</text>
</comment>
<keyword evidence="10 14" id="KW-0067">ATP-binding</keyword>
<dbReference type="GO" id="GO:0009088">
    <property type="term" value="P:threonine biosynthetic process"/>
    <property type="evidence" value="ECO:0007669"/>
    <property type="project" value="UniProtKB-UniPathway"/>
</dbReference>
<comment type="caution">
    <text evidence="19">The sequence shown here is derived from an EMBL/GenBank/DDBJ whole genome shotgun (WGS) entry which is preliminary data.</text>
</comment>
<dbReference type="SUPFAM" id="SSF55021">
    <property type="entry name" value="ACT-like"/>
    <property type="match status" value="2"/>
</dbReference>
<dbReference type="Proteomes" id="UP000295504">
    <property type="component" value="Unassembled WGS sequence"/>
</dbReference>
<dbReference type="InterPro" id="IPR005260">
    <property type="entry name" value="Asp_kin_monofn"/>
</dbReference>
<evidence type="ECO:0000256" key="14">
    <source>
        <dbReference type="PIRSR" id="PIRSR000726-1"/>
    </source>
</evidence>
<evidence type="ECO:0000256" key="7">
    <source>
        <dbReference type="ARBA" id="ARBA00022679"/>
    </source>
</evidence>
<evidence type="ECO:0000256" key="5">
    <source>
        <dbReference type="ARBA" id="ARBA00010122"/>
    </source>
</evidence>
<dbReference type="PROSITE" id="PS00324">
    <property type="entry name" value="ASPARTOKINASE"/>
    <property type="match status" value="1"/>
</dbReference>
<keyword evidence="7 15" id="KW-0808">Transferase</keyword>
<protein>
    <recommendedName>
        <fullName evidence="15">Aspartokinase</fullName>
        <ecNumber evidence="15">2.7.2.4</ecNumber>
    </recommendedName>
</protein>
<sequence>MNIIVQKFGGTSVSTKERRKLAIDKILKTYDEGNKVVVVVSAMGRKGEPYATDSLRGLITDSNPKCNLKHLDLLMSCGETISSVVLSSELEELGYKSLPLTGFQAGITTNSNFSDARIISIDQSKIMNYLNENYIVIVTGFQGITESGEVTTLGRGGSDTTATALGAALGAKCVEIYTDVDGIMTADPNVVPKAKIIEEINYEEIFQMAEKGAKVIHPRAVEIAQYGNIPLKIKNTLSDHPGTTIHSHYKQLYSVSELRTTLLTAITHKDNIVQVTVYTEGKSDKESSLLSRLTECDISIDMINFFIDKKVFTIESKDLEALENILNDLTLNYIYLDGCSKVTIIGSRITGIPGVMATIVKALGSENIQIFQSSDSHLTISCLVAKEHAKKAVNILHKAFSLDDN</sequence>
<dbReference type="NCBIfam" id="NF006068">
    <property type="entry name" value="PRK08210.1"/>
    <property type="match status" value="1"/>
</dbReference>
<dbReference type="AlphaFoldDB" id="A0A4R2TLU5"/>
<evidence type="ECO:0000256" key="11">
    <source>
        <dbReference type="ARBA" id="ARBA00022915"/>
    </source>
</evidence>
<dbReference type="GO" id="GO:0004072">
    <property type="term" value="F:aspartate kinase activity"/>
    <property type="evidence" value="ECO:0007669"/>
    <property type="project" value="UniProtKB-EC"/>
</dbReference>
<evidence type="ECO:0000259" key="18">
    <source>
        <dbReference type="Pfam" id="PF13840"/>
    </source>
</evidence>
<feature type="binding site" evidence="14">
    <location>
        <begin position="214"/>
        <end position="215"/>
    </location>
    <ligand>
        <name>ATP</name>
        <dbReference type="ChEBI" id="CHEBI:30616"/>
    </ligand>
</feature>
<dbReference type="GO" id="GO:0019877">
    <property type="term" value="P:diaminopimelate biosynthetic process"/>
    <property type="evidence" value="ECO:0007669"/>
    <property type="project" value="UniProtKB-KW"/>
</dbReference>
<feature type="binding site" evidence="14">
    <location>
        <begin position="178"/>
        <end position="179"/>
    </location>
    <ligand>
        <name>ATP</name>
        <dbReference type="ChEBI" id="CHEBI:30616"/>
    </ligand>
</feature>
<dbReference type="NCBIfam" id="TIGR00657">
    <property type="entry name" value="asp_kinases"/>
    <property type="match status" value="1"/>
</dbReference>
<evidence type="ECO:0000313" key="20">
    <source>
        <dbReference type="Proteomes" id="UP000295504"/>
    </source>
</evidence>
<dbReference type="Gene3D" id="3.40.1160.10">
    <property type="entry name" value="Acetylglutamate kinase-like"/>
    <property type="match status" value="1"/>
</dbReference>
<dbReference type="Pfam" id="PF13840">
    <property type="entry name" value="ACT_7"/>
    <property type="match status" value="1"/>
</dbReference>
<dbReference type="FunFam" id="3.40.1160.10:FF:000002">
    <property type="entry name" value="Aspartokinase"/>
    <property type="match status" value="1"/>
</dbReference>
<evidence type="ECO:0000256" key="16">
    <source>
        <dbReference type="RuleBase" id="RU004249"/>
    </source>
</evidence>
<dbReference type="InterPro" id="IPR027795">
    <property type="entry name" value="CASTOR_ACT_dom"/>
</dbReference>
<evidence type="ECO:0000256" key="13">
    <source>
        <dbReference type="ARBA" id="ARBA00047872"/>
    </source>
</evidence>
<dbReference type="GO" id="GO:0009089">
    <property type="term" value="P:lysine biosynthetic process via diaminopimelate"/>
    <property type="evidence" value="ECO:0007669"/>
    <property type="project" value="UniProtKB-UniPathway"/>
</dbReference>
<keyword evidence="11" id="KW-0220">Diaminopimelate biosynthesis</keyword>
<evidence type="ECO:0000313" key="19">
    <source>
        <dbReference type="EMBL" id="TCQ03452.1"/>
    </source>
</evidence>
<evidence type="ECO:0000256" key="1">
    <source>
        <dbReference type="ARBA" id="ARBA00003121"/>
    </source>
</evidence>
<dbReference type="SUPFAM" id="SSF53633">
    <property type="entry name" value="Carbamate kinase-like"/>
    <property type="match status" value="1"/>
</dbReference>
<evidence type="ECO:0000256" key="6">
    <source>
        <dbReference type="ARBA" id="ARBA00022605"/>
    </source>
</evidence>
<dbReference type="PANTHER" id="PTHR21499">
    <property type="entry name" value="ASPARTATE KINASE"/>
    <property type="match status" value="1"/>
</dbReference>
<reference evidence="19 20" key="1">
    <citation type="submission" date="2019-03" db="EMBL/GenBank/DDBJ databases">
        <title>Genomic Encyclopedia of Type Strains, Phase IV (KMG-IV): sequencing the most valuable type-strain genomes for metagenomic binning, comparative biology and taxonomic classification.</title>
        <authorList>
            <person name="Goeker M."/>
        </authorList>
    </citation>
    <scope>NUCLEOTIDE SEQUENCE [LARGE SCALE GENOMIC DNA]</scope>
    <source>
        <strain evidence="19 20">DSM 100013</strain>
    </source>
</reference>
<evidence type="ECO:0000256" key="8">
    <source>
        <dbReference type="ARBA" id="ARBA00022741"/>
    </source>
</evidence>
<dbReference type="GO" id="GO:0005829">
    <property type="term" value="C:cytosol"/>
    <property type="evidence" value="ECO:0007669"/>
    <property type="project" value="TreeGrafter"/>
</dbReference>
<gene>
    <name evidence="19" type="ORF">EDD79_100932</name>
</gene>
<dbReference type="Gene3D" id="3.30.2130.10">
    <property type="entry name" value="VC0802-like"/>
    <property type="match status" value="1"/>
</dbReference>
<dbReference type="RefSeq" id="WP_132848000.1">
    <property type="nucleotide sequence ID" value="NZ_CP058648.1"/>
</dbReference>
<dbReference type="OrthoDB" id="9799110at2"/>
<evidence type="ECO:0000256" key="12">
    <source>
        <dbReference type="ARBA" id="ARBA00023154"/>
    </source>
</evidence>
<comment type="pathway">
    <text evidence="2 16">Amino-acid biosynthesis; L-lysine biosynthesis via DAP pathway; (S)-tetrahydrodipicolinate from L-aspartate: step 1/4.</text>
</comment>
<dbReference type="UniPathway" id="UPA00051">
    <property type="reaction ID" value="UER00462"/>
</dbReference>
<dbReference type="EC" id="2.7.2.4" evidence="15"/>
<comment type="catalytic activity">
    <reaction evidence="13 15">
        <text>L-aspartate + ATP = 4-phospho-L-aspartate + ADP</text>
        <dbReference type="Rhea" id="RHEA:23776"/>
        <dbReference type="ChEBI" id="CHEBI:29991"/>
        <dbReference type="ChEBI" id="CHEBI:30616"/>
        <dbReference type="ChEBI" id="CHEBI:57535"/>
        <dbReference type="ChEBI" id="CHEBI:456216"/>
        <dbReference type="EC" id="2.7.2.4"/>
    </reaction>
</comment>
<keyword evidence="8 14" id="KW-0547">Nucleotide-binding</keyword>
<feature type="binding site" evidence="14">
    <location>
        <position position="52"/>
    </location>
    <ligand>
        <name>substrate</name>
    </ligand>
</feature>
<feature type="domain" description="Aspartate/glutamate/uridylate kinase" evidence="17">
    <location>
        <begin position="2"/>
        <end position="235"/>
    </location>
</feature>
<evidence type="ECO:0000256" key="10">
    <source>
        <dbReference type="ARBA" id="ARBA00022840"/>
    </source>
</evidence>
<proteinExistence type="inferred from homology"/>